<dbReference type="PANTHER" id="PTHR31375">
    <property type="match status" value="1"/>
</dbReference>
<sequence length="119" mass="12614">MSFQSILLSSFLVLLFVAHVKSSTFNVKDKGAHGDSKSNDTEGNSGVAINDVHFSNIRRTTNTKIAVKLNCSQSNPCQKIEMRDLNMAYNGGGGPAKSACANAHGFANGQQQPPSCLVA</sequence>
<keyword evidence="9" id="KW-0732">Signal</keyword>
<dbReference type="Proteomes" id="UP001280121">
    <property type="component" value="Unassembled WGS sequence"/>
</dbReference>
<feature type="chain" id="PRO_5041990995" evidence="9">
    <location>
        <begin position="23"/>
        <end position="119"/>
    </location>
</feature>
<comment type="similarity">
    <text evidence="2 8">Belongs to the glycosyl hydrolase 28 family.</text>
</comment>
<keyword evidence="11" id="KW-1185">Reference proteome</keyword>
<proteinExistence type="inferred from homology"/>
<evidence type="ECO:0000256" key="2">
    <source>
        <dbReference type="ARBA" id="ARBA00008834"/>
    </source>
</evidence>
<evidence type="ECO:0000256" key="8">
    <source>
        <dbReference type="RuleBase" id="RU361169"/>
    </source>
</evidence>
<evidence type="ECO:0000256" key="4">
    <source>
        <dbReference type="ARBA" id="ARBA00022525"/>
    </source>
</evidence>
<dbReference type="InterPro" id="IPR000743">
    <property type="entry name" value="Glyco_hydro_28"/>
</dbReference>
<keyword evidence="4" id="KW-0964">Secreted</keyword>
<dbReference type="Gene3D" id="2.160.20.10">
    <property type="entry name" value="Single-stranded right-handed beta-helix, Pectin lyase-like"/>
    <property type="match status" value="1"/>
</dbReference>
<organism evidence="10 11">
    <name type="scientific">Dipteronia dyeriana</name>
    <dbReference type="NCBI Taxonomy" id="168575"/>
    <lineage>
        <taxon>Eukaryota</taxon>
        <taxon>Viridiplantae</taxon>
        <taxon>Streptophyta</taxon>
        <taxon>Embryophyta</taxon>
        <taxon>Tracheophyta</taxon>
        <taxon>Spermatophyta</taxon>
        <taxon>Magnoliopsida</taxon>
        <taxon>eudicotyledons</taxon>
        <taxon>Gunneridae</taxon>
        <taxon>Pentapetalae</taxon>
        <taxon>rosids</taxon>
        <taxon>malvids</taxon>
        <taxon>Sapindales</taxon>
        <taxon>Sapindaceae</taxon>
        <taxon>Hippocastanoideae</taxon>
        <taxon>Acereae</taxon>
        <taxon>Dipteronia</taxon>
    </lineage>
</organism>
<evidence type="ECO:0000256" key="6">
    <source>
        <dbReference type="ARBA" id="ARBA00023295"/>
    </source>
</evidence>
<keyword evidence="5 8" id="KW-0378">Hydrolase</keyword>
<comment type="caution">
    <text evidence="10">The sequence shown here is derived from an EMBL/GenBank/DDBJ whole genome shotgun (WGS) entry which is preliminary data.</text>
</comment>
<dbReference type="GO" id="GO:0071555">
    <property type="term" value="P:cell wall organization"/>
    <property type="evidence" value="ECO:0007669"/>
    <property type="project" value="UniProtKB-KW"/>
</dbReference>
<keyword evidence="7" id="KW-0961">Cell wall biogenesis/degradation</keyword>
<evidence type="ECO:0000313" key="11">
    <source>
        <dbReference type="Proteomes" id="UP001280121"/>
    </source>
</evidence>
<evidence type="ECO:0000313" key="10">
    <source>
        <dbReference type="EMBL" id="KAK2640144.1"/>
    </source>
</evidence>
<keyword evidence="6 8" id="KW-0326">Glycosidase</keyword>
<comment type="subcellular location">
    <subcellularLocation>
        <location evidence="1">Secreted</location>
        <location evidence="1">Cell wall</location>
    </subcellularLocation>
</comment>
<dbReference type="InterPro" id="IPR011050">
    <property type="entry name" value="Pectin_lyase_fold/virulence"/>
</dbReference>
<dbReference type="SUPFAM" id="SSF51126">
    <property type="entry name" value="Pectin lyase-like"/>
    <property type="match status" value="1"/>
</dbReference>
<evidence type="ECO:0000256" key="7">
    <source>
        <dbReference type="ARBA" id="ARBA00023316"/>
    </source>
</evidence>
<name>A0AAD9TR02_9ROSI</name>
<gene>
    <name evidence="10" type="ORF">Ddye_027939</name>
</gene>
<evidence type="ECO:0000256" key="1">
    <source>
        <dbReference type="ARBA" id="ARBA00004191"/>
    </source>
</evidence>
<evidence type="ECO:0000256" key="9">
    <source>
        <dbReference type="SAM" id="SignalP"/>
    </source>
</evidence>
<keyword evidence="3" id="KW-0134">Cell wall</keyword>
<accession>A0AAD9TR02</accession>
<dbReference type="AlphaFoldDB" id="A0AAD9TR02"/>
<dbReference type="Pfam" id="PF00295">
    <property type="entry name" value="Glyco_hydro_28"/>
    <property type="match status" value="1"/>
</dbReference>
<evidence type="ECO:0000256" key="3">
    <source>
        <dbReference type="ARBA" id="ARBA00022512"/>
    </source>
</evidence>
<dbReference type="InterPro" id="IPR012334">
    <property type="entry name" value="Pectin_lyas_fold"/>
</dbReference>
<evidence type="ECO:0000256" key="5">
    <source>
        <dbReference type="ARBA" id="ARBA00022801"/>
    </source>
</evidence>
<reference evidence="10" key="1">
    <citation type="journal article" date="2023" name="Plant J.">
        <title>Genome sequences and population genomics provide insights into the demographic history, inbreeding, and mutation load of two 'living fossil' tree species of Dipteronia.</title>
        <authorList>
            <person name="Feng Y."/>
            <person name="Comes H.P."/>
            <person name="Chen J."/>
            <person name="Zhu S."/>
            <person name="Lu R."/>
            <person name="Zhang X."/>
            <person name="Li P."/>
            <person name="Qiu J."/>
            <person name="Olsen K.M."/>
            <person name="Qiu Y."/>
        </authorList>
    </citation>
    <scope>NUCLEOTIDE SEQUENCE</scope>
    <source>
        <strain evidence="10">KIB01</strain>
    </source>
</reference>
<dbReference type="GO" id="GO:0005975">
    <property type="term" value="P:carbohydrate metabolic process"/>
    <property type="evidence" value="ECO:0007669"/>
    <property type="project" value="InterPro"/>
</dbReference>
<dbReference type="EMBL" id="JANJYI010000008">
    <property type="protein sequence ID" value="KAK2640144.1"/>
    <property type="molecule type" value="Genomic_DNA"/>
</dbReference>
<dbReference type="GO" id="GO:0004650">
    <property type="term" value="F:polygalacturonase activity"/>
    <property type="evidence" value="ECO:0007669"/>
    <property type="project" value="InterPro"/>
</dbReference>
<protein>
    <submittedName>
        <fullName evidence="10">Uncharacterized protein</fullName>
    </submittedName>
</protein>
<feature type="signal peptide" evidence="9">
    <location>
        <begin position="1"/>
        <end position="22"/>
    </location>
</feature>